<proteinExistence type="inferred from homology"/>
<comment type="cofactor">
    <cofactor evidence="1">
        <name>Mg(2+)</name>
        <dbReference type="ChEBI" id="CHEBI:18420"/>
    </cofactor>
</comment>
<dbReference type="FunFam" id="3.40.50.300:FF:000156">
    <property type="entry name" value="ATP-dependent DNA helicase recQ"/>
    <property type="match status" value="1"/>
</dbReference>
<comment type="caution">
    <text evidence="20">The sequence shown here is derived from an EMBL/GenBank/DDBJ whole genome shotgun (WGS) entry which is preliminary data.</text>
</comment>
<dbReference type="GO" id="GO:0003677">
    <property type="term" value="F:DNA binding"/>
    <property type="evidence" value="ECO:0007669"/>
    <property type="project" value="UniProtKB-KW"/>
</dbReference>
<sequence length="865" mass="96971">MKRSSENRFSSRSTGNRYAAALPEIKENGNALGKPVSHIRIVGSSAILSQSKINLRYPTKHNPFSDDLMWTTQISPMQAVSKTAKITLFPPYGTIMPQPSAQQILHEVFGYPEFRGKQEAVVNTLAGGGSLLVLMPTGGGKSLCYQIPALMREGVAIVVSPLIALMNDQVASLHAAGIEAAAVNSSTTVEEAREVADKLAQGRLKLLYVAPERLVTDRFLRFLDQQTISLFAIDEAHCVSQWGHDFRPEYQQLGLLAERYPQVPRIALTATADAATRADIKHFLHLEDAPEFISSFDRPNIYYQVIEKNNGKKQLLDFIRKEMEGQSGIVYCLSRKKVEDIAQFLCENGLDAIPYHAGLSMEVREANQRRFTREDNIIVVATVAFGMGIDKPDVRFVAHLDMPQSVEHFYQESGRAGRDGLPAVSWLCYGLNDWVLLRERIAEGNSDEVQKQIEMQKLDAMLSVCETAACRRVLLLKHFGEESAPCGHCDNCLHPPVRFDGTVLVQKLLSCVYRAGQRFAAGYIINLLRGKSDDWIRRNGHDKLSTFGIGSGQTDKEWRSVIRQCISLGYLTVNVAQYQALQLTEAAKKVLKGETEVMLRPLRREKAATQKPKDNWLRTEREERLWQALRHWRQQRAHAEEVPAYVVCGDKTLRDIVEKMPQTLEDLHQIYGLGEAKINKFGIDILNVCENAAENQSGQTSNEEPLFTPQTEREQQLQKKLETWRAEQAAAKQCALGKVLSNISLTDLVVFTPAEEADLLGIYGIGSERIAQYGQAILDICRPYADGLSEPKQAERQLARRLFQWCLDTARYEGGEMHDVAKKQTLRAIAKARPQTLTALSKIEGVSGEWLEQYGEEIVEICTAD</sequence>
<comment type="catalytic activity">
    <reaction evidence="15">
        <text>Couples ATP hydrolysis with the unwinding of duplex DNA by translocating in the 3'-5' direction.</text>
        <dbReference type="EC" id="5.6.2.4"/>
    </reaction>
</comment>
<dbReference type="InterPro" id="IPR018982">
    <property type="entry name" value="RQC_domain"/>
</dbReference>
<dbReference type="GO" id="GO:0009432">
    <property type="term" value="P:SOS response"/>
    <property type="evidence" value="ECO:0007669"/>
    <property type="project" value="UniProtKB-UniRule"/>
</dbReference>
<dbReference type="PROSITE" id="PS50967">
    <property type="entry name" value="HRDC"/>
    <property type="match status" value="3"/>
</dbReference>
<evidence type="ECO:0000256" key="1">
    <source>
        <dbReference type="ARBA" id="ARBA00001946"/>
    </source>
</evidence>
<feature type="domain" description="Helicase ATP-binding" evidence="18">
    <location>
        <begin position="122"/>
        <end position="290"/>
    </location>
</feature>
<dbReference type="Proteomes" id="UP000031390">
    <property type="component" value="Unassembled WGS sequence"/>
</dbReference>
<gene>
    <name evidence="20" type="ORF">MCC93_19780</name>
</gene>
<dbReference type="Pfam" id="PF16124">
    <property type="entry name" value="RecQ_Zn_bind"/>
    <property type="match status" value="1"/>
</dbReference>
<feature type="domain" description="HRDC" evidence="17">
    <location>
        <begin position="619"/>
        <end position="699"/>
    </location>
</feature>
<dbReference type="PANTHER" id="PTHR13710">
    <property type="entry name" value="DNA HELICASE RECQ FAMILY MEMBER"/>
    <property type="match status" value="1"/>
</dbReference>
<evidence type="ECO:0000256" key="15">
    <source>
        <dbReference type="ARBA" id="ARBA00034617"/>
    </source>
</evidence>
<dbReference type="GO" id="GO:0043590">
    <property type="term" value="C:bacterial nucleoid"/>
    <property type="evidence" value="ECO:0007669"/>
    <property type="project" value="TreeGrafter"/>
</dbReference>
<dbReference type="Pfam" id="PF00570">
    <property type="entry name" value="HRDC"/>
    <property type="match status" value="3"/>
</dbReference>
<evidence type="ECO:0000313" key="21">
    <source>
        <dbReference type="Proteomes" id="UP000031390"/>
    </source>
</evidence>
<dbReference type="InterPro" id="IPR011545">
    <property type="entry name" value="DEAD/DEAH_box_helicase_dom"/>
</dbReference>
<dbReference type="PATRIC" id="fig|1056807.3.peg.1899"/>
<evidence type="ECO:0000256" key="9">
    <source>
        <dbReference type="ARBA" id="ARBA00022833"/>
    </source>
</evidence>
<evidence type="ECO:0000259" key="17">
    <source>
        <dbReference type="PROSITE" id="PS50967"/>
    </source>
</evidence>
<dbReference type="Pfam" id="PF09382">
    <property type="entry name" value="RQC"/>
    <property type="match status" value="1"/>
</dbReference>
<dbReference type="GO" id="GO:0043138">
    <property type="term" value="F:3'-5' DNA helicase activity"/>
    <property type="evidence" value="ECO:0007669"/>
    <property type="project" value="UniProtKB-EC"/>
</dbReference>
<evidence type="ECO:0000256" key="11">
    <source>
        <dbReference type="ARBA" id="ARBA00023125"/>
    </source>
</evidence>
<dbReference type="EC" id="5.6.2.4" evidence="16"/>
<evidence type="ECO:0000256" key="16">
    <source>
        <dbReference type="NCBIfam" id="TIGR01389"/>
    </source>
</evidence>
<keyword evidence="11" id="KW-0238">DNA-binding</keyword>
<dbReference type="InterPro" id="IPR002121">
    <property type="entry name" value="HRDC_dom"/>
</dbReference>
<dbReference type="Gene3D" id="1.10.150.80">
    <property type="entry name" value="HRDC domain"/>
    <property type="match status" value="3"/>
</dbReference>
<dbReference type="GO" id="GO:0006260">
    <property type="term" value="P:DNA replication"/>
    <property type="evidence" value="ECO:0007669"/>
    <property type="project" value="InterPro"/>
</dbReference>
<dbReference type="NCBIfam" id="TIGR01389">
    <property type="entry name" value="recQ"/>
    <property type="match status" value="1"/>
</dbReference>
<evidence type="ECO:0000256" key="13">
    <source>
        <dbReference type="ARBA" id="ARBA00023204"/>
    </source>
</evidence>
<keyword evidence="13" id="KW-0234">DNA repair</keyword>
<evidence type="ECO:0000256" key="4">
    <source>
        <dbReference type="ARBA" id="ARBA00022723"/>
    </source>
</evidence>
<name>A0A0C1GXQ9_9NEIS</name>
<dbReference type="InterPro" id="IPR014001">
    <property type="entry name" value="Helicase_ATP-bd"/>
</dbReference>
<keyword evidence="7" id="KW-0378">Hydrolase</keyword>
<dbReference type="GO" id="GO:0005524">
    <property type="term" value="F:ATP binding"/>
    <property type="evidence" value="ECO:0007669"/>
    <property type="project" value="UniProtKB-KW"/>
</dbReference>
<dbReference type="InterPro" id="IPR036388">
    <property type="entry name" value="WH-like_DNA-bd_sf"/>
</dbReference>
<evidence type="ECO:0000256" key="12">
    <source>
        <dbReference type="ARBA" id="ARBA00023172"/>
    </source>
</evidence>
<keyword evidence="14" id="KW-0413">Isomerase</keyword>
<dbReference type="InterPro" id="IPR044876">
    <property type="entry name" value="HRDC_dom_sf"/>
</dbReference>
<dbReference type="InterPro" id="IPR001650">
    <property type="entry name" value="Helicase_C-like"/>
</dbReference>
<keyword evidence="8 20" id="KW-0347">Helicase</keyword>
<dbReference type="Gene3D" id="1.10.10.10">
    <property type="entry name" value="Winged helix-like DNA-binding domain superfamily/Winged helix DNA-binding domain"/>
    <property type="match status" value="1"/>
</dbReference>
<dbReference type="SMART" id="SM00490">
    <property type="entry name" value="HELICc"/>
    <property type="match status" value="1"/>
</dbReference>
<dbReference type="FunFam" id="3.40.50.300:FF:001389">
    <property type="entry name" value="ATP-dependent DNA helicase RecQ"/>
    <property type="match status" value="1"/>
</dbReference>
<dbReference type="NCBIfam" id="TIGR00614">
    <property type="entry name" value="recQ_fam"/>
    <property type="match status" value="1"/>
</dbReference>
<dbReference type="SMART" id="SM00956">
    <property type="entry name" value="RQC"/>
    <property type="match status" value="1"/>
</dbReference>
<accession>A0A0C1GXQ9</accession>
<dbReference type="SUPFAM" id="SSF47819">
    <property type="entry name" value="HRDC-like"/>
    <property type="match status" value="3"/>
</dbReference>
<keyword evidence="10" id="KW-0067">ATP-binding</keyword>
<dbReference type="Gene3D" id="3.40.50.300">
    <property type="entry name" value="P-loop containing nucleotide triphosphate hydrolases"/>
    <property type="match status" value="2"/>
</dbReference>
<dbReference type="GO" id="GO:0030894">
    <property type="term" value="C:replisome"/>
    <property type="evidence" value="ECO:0007669"/>
    <property type="project" value="TreeGrafter"/>
</dbReference>
<evidence type="ECO:0000256" key="3">
    <source>
        <dbReference type="ARBA" id="ARBA00005446"/>
    </source>
</evidence>
<evidence type="ECO:0000256" key="6">
    <source>
        <dbReference type="ARBA" id="ARBA00022763"/>
    </source>
</evidence>
<evidence type="ECO:0000256" key="10">
    <source>
        <dbReference type="ARBA" id="ARBA00022840"/>
    </source>
</evidence>
<keyword evidence="5" id="KW-0547">Nucleotide-binding</keyword>
<dbReference type="InterPro" id="IPR004589">
    <property type="entry name" value="DNA_helicase_ATP-dep_RecQ"/>
</dbReference>
<dbReference type="InterPro" id="IPR006293">
    <property type="entry name" value="DNA_helicase_ATP-dep_RecQ_bac"/>
</dbReference>
<dbReference type="PROSITE" id="PS51194">
    <property type="entry name" value="HELICASE_CTER"/>
    <property type="match status" value="1"/>
</dbReference>
<evidence type="ECO:0000313" key="20">
    <source>
        <dbReference type="EMBL" id="KIC06622.1"/>
    </source>
</evidence>
<dbReference type="Pfam" id="PF00271">
    <property type="entry name" value="Helicase_C"/>
    <property type="match status" value="1"/>
</dbReference>
<evidence type="ECO:0000256" key="5">
    <source>
        <dbReference type="ARBA" id="ARBA00022741"/>
    </source>
</evidence>
<dbReference type="GO" id="GO:0006310">
    <property type="term" value="P:DNA recombination"/>
    <property type="evidence" value="ECO:0007669"/>
    <property type="project" value="UniProtKB-UniRule"/>
</dbReference>
<feature type="domain" description="Helicase C-terminal" evidence="19">
    <location>
        <begin position="311"/>
        <end position="461"/>
    </location>
</feature>
<dbReference type="GO" id="GO:0009378">
    <property type="term" value="F:four-way junction helicase activity"/>
    <property type="evidence" value="ECO:0007669"/>
    <property type="project" value="TreeGrafter"/>
</dbReference>
<evidence type="ECO:0000256" key="2">
    <source>
        <dbReference type="ARBA" id="ARBA00001947"/>
    </source>
</evidence>
<dbReference type="PANTHER" id="PTHR13710:SF105">
    <property type="entry name" value="ATP-DEPENDENT DNA HELICASE Q1"/>
    <property type="match status" value="1"/>
</dbReference>
<dbReference type="SMART" id="SM00487">
    <property type="entry name" value="DEXDc"/>
    <property type="match status" value="1"/>
</dbReference>
<dbReference type="InterPro" id="IPR010997">
    <property type="entry name" value="HRDC-like_sf"/>
</dbReference>
<dbReference type="AlphaFoldDB" id="A0A0C1GXQ9"/>
<evidence type="ECO:0000256" key="7">
    <source>
        <dbReference type="ARBA" id="ARBA00022801"/>
    </source>
</evidence>
<keyword evidence="6" id="KW-0227">DNA damage</keyword>
<protein>
    <recommendedName>
        <fullName evidence="16">DNA helicase RecQ</fullName>
        <ecNumber evidence="16">5.6.2.4</ecNumber>
    </recommendedName>
</protein>
<evidence type="ECO:0000259" key="19">
    <source>
        <dbReference type="PROSITE" id="PS51194"/>
    </source>
</evidence>
<dbReference type="SMART" id="SM00341">
    <property type="entry name" value="HRDC"/>
    <property type="match status" value="3"/>
</dbReference>
<keyword evidence="9" id="KW-0862">Zinc</keyword>
<feature type="domain" description="HRDC" evidence="17">
    <location>
        <begin position="792"/>
        <end position="865"/>
    </location>
</feature>
<organism evidence="20 21">
    <name type="scientific">Morococcus cerebrosus</name>
    <dbReference type="NCBI Taxonomy" id="1056807"/>
    <lineage>
        <taxon>Bacteria</taxon>
        <taxon>Pseudomonadati</taxon>
        <taxon>Pseudomonadota</taxon>
        <taxon>Betaproteobacteria</taxon>
        <taxon>Neisseriales</taxon>
        <taxon>Neisseriaceae</taxon>
        <taxon>Morococcus</taxon>
    </lineage>
</organism>
<dbReference type="CDD" id="cd17920">
    <property type="entry name" value="DEXHc_RecQ"/>
    <property type="match status" value="1"/>
</dbReference>
<reference evidence="20 21" key="1">
    <citation type="submission" date="2014-12" db="EMBL/GenBank/DDBJ databases">
        <title>Genome sequence of Morococcus cerebrosus.</title>
        <authorList>
            <person name="Shin S.-K."/>
            <person name="Yi H."/>
        </authorList>
    </citation>
    <scope>NUCLEOTIDE SEQUENCE [LARGE SCALE GENOMIC DNA]</scope>
    <source>
        <strain evidence="20 21">CIP 81.93</strain>
    </source>
</reference>
<dbReference type="InterPro" id="IPR032284">
    <property type="entry name" value="RecQ_Zn-bd"/>
</dbReference>
<evidence type="ECO:0000256" key="14">
    <source>
        <dbReference type="ARBA" id="ARBA00023235"/>
    </source>
</evidence>
<comment type="cofactor">
    <cofactor evidence="2">
        <name>Zn(2+)</name>
        <dbReference type="ChEBI" id="CHEBI:29105"/>
    </cofactor>
</comment>
<dbReference type="GO" id="GO:0046872">
    <property type="term" value="F:metal ion binding"/>
    <property type="evidence" value="ECO:0007669"/>
    <property type="project" value="UniProtKB-KW"/>
</dbReference>
<evidence type="ECO:0000256" key="8">
    <source>
        <dbReference type="ARBA" id="ARBA00022806"/>
    </source>
</evidence>
<dbReference type="GO" id="GO:0006281">
    <property type="term" value="P:DNA repair"/>
    <property type="evidence" value="ECO:0007669"/>
    <property type="project" value="UniProtKB-KW"/>
</dbReference>
<dbReference type="InterPro" id="IPR027417">
    <property type="entry name" value="P-loop_NTPase"/>
</dbReference>
<dbReference type="SUPFAM" id="SSF52540">
    <property type="entry name" value="P-loop containing nucleoside triphosphate hydrolases"/>
    <property type="match status" value="2"/>
</dbReference>
<keyword evidence="4" id="KW-0479">Metal-binding</keyword>
<dbReference type="GO" id="GO:0016787">
    <property type="term" value="F:hydrolase activity"/>
    <property type="evidence" value="ECO:0007669"/>
    <property type="project" value="UniProtKB-KW"/>
</dbReference>
<keyword evidence="12" id="KW-0233">DNA recombination</keyword>
<dbReference type="Pfam" id="PF00270">
    <property type="entry name" value="DEAD"/>
    <property type="match status" value="1"/>
</dbReference>
<dbReference type="GO" id="GO:0005737">
    <property type="term" value="C:cytoplasm"/>
    <property type="evidence" value="ECO:0007669"/>
    <property type="project" value="TreeGrafter"/>
</dbReference>
<dbReference type="CDD" id="cd18794">
    <property type="entry name" value="SF2_C_RecQ"/>
    <property type="match status" value="1"/>
</dbReference>
<dbReference type="EMBL" id="JUFZ01000095">
    <property type="protein sequence ID" value="KIC06622.1"/>
    <property type="molecule type" value="Genomic_DNA"/>
</dbReference>
<evidence type="ECO:0000259" key="18">
    <source>
        <dbReference type="PROSITE" id="PS51192"/>
    </source>
</evidence>
<comment type="similarity">
    <text evidence="3">Belongs to the helicase family. RecQ subfamily.</text>
</comment>
<dbReference type="PROSITE" id="PS51192">
    <property type="entry name" value="HELICASE_ATP_BIND_1"/>
    <property type="match status" value="1"/>
</dbReference>
<feature type="domain" description="HRDC" evidence="17">
    <location>
        <begin position="711"/>
        <end position="791"/>
    </location>
</feature>